<keyword evidence="3" id="KW-1185">Reference proteome</keyword>
<protein>
    <submittedName>
        <fullName evidence="2">Uncharacterized protein</fullName>
    </submittedName>
</protein>
<dbReference type="Proteomes" id="UP000190897">
    <property type="component" value="Unassembled WGS sequence"/>
</dbReference>
<keyword evidence="1" id="KW-0812">Transmembrane</keyword>
<evidence type="ECO:0000313" key="2">
    <source>
        <dbReference type="EMBL" id="SKC10781.1"/>
    </source>
</evidence>
<accession>A0A1T5GQX0</accession>
<proteinExistence type="predicted"/>
<keyword evidence="1" id="KW-1133">Transmembrane helix</keyword>
<keyword evidence="1" id="KW-0472">Membrane</keyword>
<feature type="transmembrane region" description="Helical" evidence="1">
    <location>
        <begin position="38"/>
        <end position="61"/>
    </location>
</feature>
<dbReference type="STRING" id="651661.SAMN05660293_04290"/>
<dbReference type="EMBL" id="FUZA01000006">
    <property type="protein sequence ID" value="SKC10781.1"/>
    <property type="molecule type" value="Genomic_DNA"/>
</dbReference>
<dbReference type="AlphaFoldDB" id="A0A1T5GQX0"/>
<reference evidence="3" key="1">
    <citation type="submission" date="2017-02" db="EMBL/GenBank/DDBJ databases">
        <authorList>
            <person name="Varghese N."/>
            <person name="Submissions S."/>
        </authorList>
    </citation>
    <scope>NUCLEOTIDE SEQUENCE [LARGE SCALE GENOMIC DNA]</scope>
    <source>
        <strain evidence="3">DSM 22270</strain>
    </source>
</reference>
<evidence type="ECO:0000313" key="3">
    <source>
        <dbReference type="Proteomes" id="UP000190897"/>
    </source>
</evidence>
<organism evidence="2 3">
    <name type="scientific">Dyadobacter psychrophilus</name>
    <dbReference type="NCBI Taxonomy" id="651661"/>
    <lineage>
        <taxon>Bacteria</taxon>
        <taxon>Pseudomonadati</taxon>
        <taxon>Bacteroidota</taxon>
        <taxon>Cytophagia</taxon>
        <taxon>Cytophagales</taxon>
        <taxon>Spirosomataceae</taxon>
        <taxon>Dyadobacter</taxon>
    </lineage>
</organism>
<name>A0A1T5GQX0_9BACT</name>
<gene>
    <name evidence="2" type="ORF">SAMN05660293_04290</name>
</gene>
<evidence type="ECO:0000256" key="1">
    <source>
        <dbReference type="SAM" id="Phobius"/>
    </source>
</evidence>
<sequence>MIQRSLPKGLYAEINIKIVQYDINTVSKKRYPHFGEDIFNMLAELYYCFTTALVVPLYNFARISATRVSNSGFASYFKDI</sequence>